<proteinExistence type="predicted"/>
<comment type="caution">
    <text evidence="1">The sequence shown here is derived from an EMBL/GenBank/DDBJ whole genome shotgun (WGS) entry which is preliminary data.</text>
</comment>
<sequence length="87" mass="9259">MVEMAGQLADPIALADYMDKAWQLPSDDSTGHPSYAQRLSAVGYDELPIPEPISKAALAALLAGNAADRYSAGLDTAWTNRIANLLQ</sequence>
<keyword evidence="2" id="KW-1185">Reference proteome</keyword>
<dbReference type="EMBL" id="PVBT01000012">
    <property type="protein sequence ID" value="PRD49513.1"/>
    <property type="molecule type" value="Genomic_DNA"/>
</dbReference>
<evidence type="ECO:0000313" key="1">
    <source>
        <dbReference type="EMBL" id="PRD49513.1"/>
    </source>
</evidence>
<dbReference type="Proteomes" id="UP000238563">
    <property type="component" value="Unassembled WGS sequence"/>
</dbReference>
<gene>
    <name evidence="1" type="ORF">C5750_25880</name>
</gene>
<accession>A0A2S9J9P8</accession>
<reference evidence="1 2" key="1">
    <citation type="submission" date="2018-02" db="EMBL/GenBank/DDBJ databases">
        <title>The draft genome of Phyllobacterium myrsinacearum DSM5892.</title>
        <authorList>
            <person name="Li L."/>
            <person name="Liu L."/>
            <person name="Zhang X."/>
            <person name="Wang T."/>
        </authorList>
    </citation>
    <scope>NUCLEOTIDE SEQUENCE [LARGE SCALE GENOMIC DNA]</scope>
    <source>
        <strain evidence="1 2">DSM 5892</strain>
    </source>
</reference>
<name>A0A2S9J9P8_9HYPH</name>
<dbReference type="AlphaFoldDB" id="A0A2S9J9P8"/>
<protein>
    <submittedName>
        <fullName evidence="1">Uncharacterized protein</fullName>
    </submittedName>
</protein>
<organism evidence="1 2">
    <name type="scientific">Phyllobacterium myrsinacearum</name>
    <dbReference type="NCBI Taxonomy" id="28101"/>
    <lineage>
        <taxon>Bacteria</taxon>
        <taxon>Pseudomonadati</taxon>
        <taxon>Pseudomonadota</taxon>
        <taxon>Alphaproteobacteria</taxon>
        <taxon>Hyphomicrobiales</taxon>
        <taxon>Phyllobacteriaceae</taxon>
        <taxon>Phyllobacterium</taxon>
    </lineage>
</organism>
<evidence type="ECO:0000313" key="2">
    <source>
        <dbReference type="Proteomes" id="UP000238563"/>
    </source>
</evidence>